<protein>
    <submittedName>
        <fullName evidence="2">ABC-2 transporter permease</fullName>
    </submittedName>
</protein>
<feature type="transmembrane region" description="Helical" evidence="1">
    <location>
        <begin position="147"/>
        <end position="166"/>
    </location>
</feature>
<keyword evidence="3" id="KW-1185">Reference proteome</keyword>
<keyword evidence="1" id="KW-0812">Transmembrane</keyword>
<sequence length="219" mass="25230">MIGLMKRDVIISRAPFLSALFLIPFAYITSLPPIYVSVGLIIPVIVISILFLDYRANMNRFTISLPINNKLIVPSRYISLLLLWIVVVLYQYIVGQIYGSLSSLPRYIYNWKDVMTVISLGILLKALLIPIYYLFKSFVIACSISVFVYFWVLFGSFFPLTDVLGMDDYILFNDIDQGFVPLVEKYIPFQPFIVLGLVSIVLYFLSMKISTTFFLRKEH</sequence>
<feature type="transmembrane region" description="Helical" evidence="1">
    <location>
        <begin position="9"/>
        <end position="28"/>
    </location>
</feature>
<keyword evidence="1" id="KW-1133">Transmembrane helix</keyword>
<evidence type="ECO:0000313" key="3">
    <source>
        <dbReference type="Proteomes" id="UP001597383"/>
    </source>
</evidence>
<evidence type="ECO:0000313" key="2">
    <source>
        <dbReference type="EMBL" id="MFD2044864.1"/>
    </source>
</evidence>
<accession>A0ABW4W0F4</accession>
<feature type="transmembrane region" description="Helical" evidence="1">
    <location>
        <begin position="114"/>
        <end position="135"/>
    </location>
</feature>
<dbReference type="Proteomes" id="UP001597383">
    <property type="component" value="Unassembled WGS sequence"/>
</dbReference>
<dbReference type="RefSeq" id="WP_377557461.1">
    <property type="nucleotide sequence ID" value="NZ_JBHUHQ010000016.1"/>
</dbReference>
<keyword evidence="1" id="KW-0472">Membrane</keyword>
<feature type="transmembrane region" description="Helical" evidence="1">
    <location>
        <begin position="186"/>
        <end position="206"/>
    </location>
</feature>
<evidence type="ECO:0000256" key="1">
    <source>
        <dbReference type="SAM" id="Phobius"/>
    </source>
</evidence>
<feature type="transmembrane region" description="Helical" evidence="1">
    <location>
        <begin position="75"/>
        <end position="94"/>
    </location>
</feature>
<proteinExistence type="predicted"/>
<dbReference type="EMBL" id="JBHUHQ010000016">
    <property type="protein sequence ID" value="MFD2044864.1"/>
    <property type="molecule type" value="Genomic_DNA"/>
</dbReference>
<gene>
    <name evidence="2" type="ORF">ACFSJF_11340</name>
</gene>
<feature type="transmembrane region" description="Helical" evidence="1">
    <location>
        <begin position="34"/>
        <end position="54"/>
    </location>
</feature>
<comment type="caution">
    <text evidence="2">The sequence shown here is derived from an EMBL/GenBank/DDBJ whole genome shotgun (WGS) entry which is preliminary data.</text>
</comment>
<dbReference type="Pfam" id="PF13346">
    <property type="entry name" value="ABC2_membrane_5"/>
    <property type="match status" value="1"/>
</dbReference>
<reference evidence="3" key="1">
    <citation type="journal article" date="2019" name="Int. J. Syst. Evol. Microbiol.">
        <title>The Global Catalogue of Microorganisms (GCM) 10K type strain sequencing project: providing services to taxonomists for standard genome sequencing and annotation.</title>
        <authorList>
            <consortium name="The Broad Institute Genomics Platform"/>
            <consortium name="The Broad Institute Genome Sequencing Center for Infectious Disease"/>
            <person name="Wu L."/>
            <person name="Ma J."/>
        </authorList>
    </citation>
    <scope>NUCLEOTIDE SEQUENCE [LARGE SCALE GENOMIC DNA]</scope>
    <source>
        <strain evidence="3">R28</strain>
    </source>
</reference>
<organism evidence="2 3">
    <name type="scientific">Ornithinibacillus salinisoli</name>
    <dbReference type="NCBI Taxonomy" id="1848459"/>
    <lineage>
        <taxon>Bacteria</taxon>
        <taxon>Bacillati</taxon>
        <taxon>Bacillota</taxon>
        <taxon>Bacilli</taxon>
        <taxon>Bacillales</taxon>
        <taxon>Bacillaceae</taxon>
        <taxon>Ornithinibacillus</taxon>
    </lineage>
</organism>
<name>A0ABW4W0F4_9BACI</name>
<dbReference type="InterPro" id="IPR025699">
    <property type="entry name" value="ABC2_memb-like"/>
</dbReference>